<keyword evidence="3" id="KW-1185">Reference proteome</keyword>
<sequence precursor="true">MVRQFLMSLALLALVVVVGVGATLLTAQEAVPTTDTPATAAATDAPAPETKPAEAASPAASDEPLPEHLVKLSKTHDVWLDKKRRAVIIDGEVCLREGQLEMFACPKGTKEHESVISLNCIPETVHAGLLAAGAKSGTPVRFDPEYVAAKGDIIDIYILWKDAQGERHQVKAQQWIKHAKTQKAMAFDWVFAGSGFWKDEETGKQHYQANGGDFICVSNFPTATLDLPVESSQANTDLLFTAFTENIPPKGTKVRLVLIPRAKPADAAPEAAPEPKQPETEKQPAEASK</sequence>
<evidence type="ECO:0000313" key="3">
    <source>
        <dbReference type="Proteomes" id="UP000001887"/>
    </source>
</evidence>
<proteinExistence type="predicted"/>
<evidence type="ECO:0000256" key="1">
    <source>
        <dbReference type="SAM" id="MobiDB-lite"/>
    </source>
</evidence>
<dbReference type="OrthoDB" id="247135at2"/>
<protein>
    <submittedName>
        <fullName evidence="2">Uncharacterized protein</fullName>
    </submittedName>
</protein>
<feature type="region of interest" description="Disordered" evidence="1">
    <location>
        <begin position="264"/>
        <end position="289"/>
    </location>
</feature>
<dbReference type="STRING" id="530564.Psta_1016"/>
<evidence type="ECO:0000313" key="2">
    <source>
        <dbReference type="EMBL" id="ADB15700.1"/>
    </source>
</evidence>
<feature type="region of interest" description="Disordered" evidence="1">
    <location>
        <begin position="34"/>
        <end position="65"/>
    </location>
</feature>
<organism evidence="2 3">
    <name type="scientific">Pirellula staleyi (strain ATCC 27377 / DSM 6068 / ICPB 4128)</name>
    <name type="common">Pirella staleyi</name>
    <dbReference type="NCBI Taxonomy" id="530564"/>
    <lineage>
        <taxon>Bacteria</taxon>
        <taxon>Pseudomonadati</taxon>
        <taxon>Planctomycetota</taxon>
        <taxon>Planctomycetia</taxon>
        <taxon>Pirellulales</taxon>
        <taxon>Pirellulaceae</taxon>
        <taxon>Pirellula</taxon>
    </lineage>
</organism>
<dbReference type="Proteomes" id="UP000001887">
    <property type="component" value="Chromosome"/>
</dbReference>
<dbReference type="InterPro" id="IPR047750">
    <property type="entry name" value="YdjY-like"/>
</dbReference>
<gene>
    <name evidence="2" type="ordered locus">Psta_1016</name>
</gene>
<dbReference type="eggNOG" id="ENOG5030UKM">
    <property type="taxonomic scope" value="Bacteria"/>
</dbReference>
<feature type="compositionally biased region" description="Low complexity" evidence="1">
    <location>
        <begin position="34"/>
        <end position="63"/>
    </location>
</feature>
<name>D2R883_PIRSD</name>
<dbReference type="EMBL" id="CP001848">
    <property type="protein sequence ID" value="ADB15700.1"/>
    <property type="molecule type" value="Genomic_DNA"/>
</dbReference>
<dbReference type="NCBIfam" id="NF040466">
    <property type="entry name" value="ydjY_domain"/>
    <property type="match status" value="1"/>
</dbReference>
<dbReference type="HOGENOM" id="CLU_068251_0_0_0"/>
<accession>D2R883</accession>
<dbReference type="KEGG" id="psl:Psta_1016"/>
<dbReference type="AlphaFoldDB" id="D2R883"/>
<feature type="compositionally biased region" description="Basic and acidic residues" evidence="1">
    <location>
        <begin position="276"/>
        <end position="289"/>
    </location>
</feature>
<reference evidence="2 3" key="1">
    <citation type="journal article" date="2009" name="Stand. Genomic Sci.">
        <title>Complete genome sequence of Pirellula staleyi type strain (ATCC 27377).</title>
        <authorList>
            <person name="Clum A."/>
            <person name="Tindall B.J."/>
            <person name="Sikorski J."/>
            <person name="Ivanova N."/>
            <person name="Mavrommatis K."/>
            <person name="Lucas S."/>
            <person name="Glavina del Rio T."/>
            <person name="Nolan M."/>
            <person name="Chen F."/>
            <person name="Tice H."/>
            <person name="Pitluck S."/>
            <person name="Cheng J.F."/>
            <person name="Chertkov O."/>
            <person name="Brettin T."/>
            <person name="Han C."/>
            <person name="Detter J.C."/>
            <person name="Kuske C."/>
            <person name="Bruce D."/>
            <person name="Goodwin L."/>
            <person name="Ovchinikova G."/>
            <person name="Pati A."/>
            <person name="Mikhailova N."/>
            <person name="Chen A."/>
            <person name="Palaniappan K."/>
            <person name="Land M."/>
            <person name="Hauser L."/>
            <person name="Chang Y.J."/>
            <person name="Jeffries C.D."/>
            <person name="Chain P."/>
            <person name="Rohde M."/>
            <person name="Goker M."/>
            <person name="Bristow J."/>
            <person name="Eisen J.A."/>
            <person name="Markowitz V."/>
            <person name="Hugenholtz P."/>
            <person name="Kyrpides N.C."/>
            <person name="Klenk H.P."/>
            <person name="Lapidus A."/>
        </authorList>
    </citation>
    <scope>NUCLEOTIDE SEQUENCE [LARGE SCALE GENOMIC DNA]</scope>
    <source>
        <strain evidence="3">ATCC 27377 / DSM 6068 / ICPB 4128</strain>
    </source>
</reference>